<dbReference type="GO" id="GO:0034203">
    <property type="term" value="P:glycolipid translocation"/>
    <property type="evidence" value="ECO:0007669"/>
    <property type="project" value="TreeGrafter"/>
</dbReference>
<evidence type="ECO:0000256" key="3">
    <source>
        <dbReference type="ARBA" id="ARBA00010288"/>
    </source>
</evidence>
<feature type="transmembrane region" description="Helical" evidence="9">
    <location>
        <begin position="187"/>
        <end position="205"/>
    </location>
</feature>
<feature type="transmembrane region" description="Helical" evidence="9">
    <location>
        <begin position="536"/>
        <end position="555"/>
    </location>
</feature>
<comment type="function">
    <text evidence="8 9">Intramembrane glycolipid transporter that operates in the biosynthetic pathway of dolichol-linked oligosaccharides, the glycan precursors employed in protein asparagine (N)-glycosylation. The sequential addition of sugars to dolichol pyrophosphate produces dolichol-linked oligosaccharides containing fourteen sugars, including two GlcNAcs, nine mannoses and three glucoses. Once assembled, the oligosaccharide is transferred from the lipid to nascent proteins by oligosaccharyltransferases. The assembly of dolichol-linked oligosaccharides begins on the cytosolic side of the endoplasmic reticulum membrane and finishes in its lumen. RFT1 could mediate the translocation of the cytosolically oriented intermediate DolPP-GlcNAc2Man5, produced by ALG11, into the ER lumen where dolichol-linked oligosaccharides assembly continues. However, the intramembrane lipid transporter activity could not be confirmed in vitro.</text>
</comment>
<evidence type="ECO:0000313" key="11">
    <source>
        <dbReference type="Proteomes" id="UP000019132"/>
    </source>
</evidence>
<dbReference type="STRING" id="431595.K3WD63"/>
<comment type="pathway">
    <text evidence="2">Protein modification; protein glycosylation.</text>
</comment>
<dbReference type="EnsemblProtists" id="PYU1_T002904">
    <property type="protein sequence ID" value="PYU1_T002904"/>
    <property type="gene ID" value="PYU1_G002901"/>
</dbReference>
<dbReference type="GO" id="GO:0005789">
    <property type="term" value="C:endoplasmic reticulum membrane"/>
    <property type="evidence" value="ECO:0007669"/>
    <property type="project" value="UniProtKB-SubCell"/>
</dbReference>
<keyword evidence="7 9" id="KW-0472">Membrane</keyword>
<reference evidence="11" key="1">
    <citation type="journal article" date="2010" name="Genome Biol.">
        <title>Genome sequence of the necrotrophic plant pathogen Pythium ultimum reveals original pathogenicity mechanisms and effector repertoire.</title>
        <authorList>
            <person name="Levesque C.A."/>
            <person name="Brouwer H."/>
            <person name="Cano L."/>
            <person name="Hamilton J.P."/>
            <person name="Holt C."/>
            <person name="Huitema E."/>
            <person name="Raffaele S."/>
            <person name="Robideau G.P."/>
            <person name="Thines M."/>
            <person name="Win J."/>
            <person name="Zerillo M.M."/>
            <person name="Beakes G.W."/>
            <person name="Boore J.L."/>
            <person name="Busam D."/>
            <person name="Dumas B."/>
            <person name="Ferriera S."/>
            <person name="Fuerstenberg S.I."/>
            <person name="Gachon C.M."/>
            <person name="Gaulin E."/>
            <person name="Govers F."/>
            <person name="Grenville-Briggs L."/>
            <person name="Horner N."/>
            <person name="Hostetler J."/>
            <person name="Jiang R.H."/>
            <person name="Johnson J."/>
            <person name="Krajaejun T."/>
            <person name="Lin H."/>
            <person name="Meijer H.J."/>
            <person name="Moore B."/>
            <person name="Morris P."/>
            <person name="Phuntmart V."/>
            <person name="Puiu D."/>
            <person name="Shetty J."/>
            <person name="Stajich J.E."/>
            <person name="Tripathy S."/>
            <person name="Wawra S."/>
            <person name="van West P."/>
            <person name="Whitty B.R."/>
            <person name="Coutinho P.M."/>
            <person name="Henrissat B."/>
            <person name="Martin F."/>
            <person name="Thomas P.D."/>
            <person name="Tyler B.M."/>
            <person name="De Vries R.P."/>
            <person name="Kamoun S."/>
            <person name="Yandell M."/>
            <person name="Tisserat N."/>
            <person name="Buell C.R."/>
        </authorList>
    </citation>
    <scope>NUCLEOTIDE SEQUENCE</scope>
    <source>
        <strain evidence="11">DAOM:BR144</strain>
    </source>
</reference>
<name>K3WD63_GLOUD</name>
<dbReference type="GO" id="GO:0006488">
    <property type="term" value="P:dolichol-linked oligosaccharide biosynthetic process"/>
    <property type="evidence" value="ECO:0007669"/>
    <property type="project" value="InterPro"/>
</dbReference>
<evidence type="ECO:0000256" key="5">
    <source>
        <dbReference type="ARBA" id="ARBA00022824"/>
    </source>
</evidence>
<evidence type="ECO:0000256" key="4">
    <source>
        <dbReference type="ARBA" id="ARBA00022692"/>
    </source>
</evidence>
<evidence type="ECO:0000256" key="7">
    <source>
        <dbReference type="ARBA" id="ARBA00023136"/>
    </source>
</evidence>
<dbReference type="Pfam" id="PF04506">
    <property type="entry name" value="Rft-1"/>
    <property type="match status" value="1"/>
</dbReference>
<dbReference type="AlphaFoldDB" id="K3WD63"/>
<keyword evidence="5" id="KW-0256">Endoplasmic reticulum</keyword>
<comment type="subcellular location">
    <subcellularLocation>
        <location evidence="1 9">Endoplasmic reticulum membrane</location>
        <topology evidence="1 9">Multi-pass membrane protein</topology>
    </subcellularLocation>
</comment>
<feature type="transmembrane region" description="Helical" evidence="9">
    <location>
        <begin position="317"/>
        <end position="337"/>
    </location>
</feature>
<feature type="transmembrane region" description="Helical" evidence="9">
    <location>
        <begin position="424"/>
        <end position="447"/>
    </location>
</feature>
<dbReference type="eggNOG" id="KOG2864">
    <property type="taxonomic scope" value="Eukaryota"/>
</dbReference>
<feature type="transmembrane region" description="Helical" evidence="9">
    <location>
        <begin position="459"/>
        <end position="477"/>
    </location>
</feature>
<dbReference type="VEuPathDB" id="FungiDB:PYU1_G002901"/>
<dbReference type="PANTHER" id="PTHR13117:SF5">
    <property type="entry name" value="PROTEIN RFT1 HOMOLOG"/>
    <property type="match status" value="1"/>
</dbReference>
<dbReference type="Proteomes" id="UP000019132">
    <property type="component" value="Unassembled WGS sequence"/>
</dbReference>
<keyword evidence="11" id="KW-1185">Reference proteome</keyword>
<evidence type="ECO:0000256" key="6">
    <source>
        <dbReference type="ARBA" id="ARBA00022989"/>
    </source>
</evidence>
<dbReference type="OMA" id="WPGKLFG"/>
<keyword evidence="6 9" id="KW-1133">Transmembrane helix</keyword>
<dbReference type="InterPro" id="IPR007594">
    <property type="entry name" value="RFT1"/>
</dbReference>
<feature type="transmembrane region" description="Helical" evidence="9">
    <location>
        <begin position="111"/>
        <end position="129"/>
    </location>
</feature>
<dbReference type="InParanoid" id="K3WD63"/>
<comment type="similarity">
    <text evidence="3 9">Belongs to the RFT1 family.</text>
</comment>
<dbReference type="HOGENOM" id="CLU_023360_5_0_1"/>
<dbReference type="EMBL" id="GL376628">
    <property type="status" value="NOT_ANNOTATED_CDS"/>
    <property type="molecule type" value="Genomic_DNA"/>
</dbReference>
<reference evidence="11" key="2">
    <citation type="submission" date="2010-04" db="EMBL/GenBank/DDBJ databases">
        <authorList>
            <person name="Buell R."/>
            <person name="Hamilton J."/>
            <person name="Hostetler J."/>
        </authorList>
    </citation>
    <scope>NUCLEOTIDE SEQUENCE [LARGE SCALE GENOMIC DNA]</scope>
    <source>
        <strain evidence="11">DAOM:BR144</strain>
    </source>
</reference>
<accession>K3WD63</accession>
<feature type="transmembrane region" description="Helical" evidence="9">
    <location>
        <begin position="567"/>
        <end position="591"/>
    </location>
</feature>
<proteinExistence type="inferred from homology"/>
<feature type="transmembrane region" description="Helical" evidence="9">
    <location>
        <begin position="387"/>
        <end position="412"/>
    </location>
</feature>
<dbReference type="PANTHER" id="PTHR13117">
    <property type="entry name" value="ENDOPLASMIC RETICULUM MULTISPAN TRANSMEMBRANE PROTEIN-RELATED"/>
    <property type="match status" value="1"/>
</dbReference>
<evidence type="ECO:0000256" key="8">
    <source>
        <dbReference type="ARBA" id="ARBA00045912"/>
    </source>
</evidence>
<protein>
    <recommendedName>
        <fullName evidence="9">Protein RFT1 homolog</fullName>
    </recommendedName>
</protein>
<evidence type="ECO:0000313" key="10">
    <source>
        <dbReference type="EnsemblProtists" id="PYU1_T002904"/>
    </source>
</evidence>
<evidence type="ECO:0000256" key="2">
    <source>
        <dbReference type="ARBA" id="ARBA00004922"/>
    </source>
</evidence>
<evidence type="ECO:0000256" key="1">
    <source>
        <dbReference type="ARBA" id="ARBA00004477"/>
    </source>
</evidence>
<feature type="transmembrane region" description="Helical" evidence="9">
    <location>
        <begin position="158"/>
        <end position="175"/>
    </location>
</feature>
<organism evidence="10 11">
    <name type="scientific">Globisporangium ultimum (strain ATCC 200006 / CBS 805.95 / DAOM BR144)</name>
    <name type="common">Pythium ultimum</name>
    <dbReference type="NCBI Taxonomy" id="431595"/>
    <lineage>
        <taxon>Eukaryota</taxon>
        <taxon>Sar</taxon>
        <taxon>Stramenopiles</taxon>
        <taxon>Oomycota</taxon>
        <taxon>Peronosporomycetes</taxon>
        <taxon>Pythiales</taxon>
        <taxon>Pythiaceae</taxon>
        <taxon>Globisporangium</taxon>
    </lineage>
</organism>
<reference evidence="10" key="3">
    <citation type="submission" date="2015-02" db="UniProtKB">
        <authorList>
            <consortium name="EnsemblProtists"/>
        </authorList>
    </citation>
    <scope>IDENTIFICATION</scope>
    <source>
        <strain evidence="10">DAOM BR144</strain>
    </source>
</reference>
<evidence type="ECO:0000256" key="9">
    <source>
        <dbReference type="RuleBase" id="RU365067"/>
    </source>
</evidence>
<feature type="transmembrane region" description="Helical" evidence="9">
    <location>
        <begin position="217"/>
        <end position="240"/>
    </location>
</feature>
<keyword evidence="4 9" id="KW-0812">Transmembrane</keyword>
<sequence length="621" mass="67722">MAATNVVAKALRGGSYLFLQKLFTFALNSFVLRKLQLSITGAVTVRLELALASIFFLRDGFRLAFLRMPSLDVADNRGDDSKGKKSSAQDASAAAKQATGATRQVQKLVNVAWLSTAISWAVALAIIVVNHPSFATVRSSNADADKRQSVSDDGLQDYALVMVMYCVAAMIEALAEPMYVLAHCSVLVSWQVSAQGAGFLARAVVQYACIFGLDLGLLAYGFAEIAYALTLFVVFAALFWKRIHHGSADGRDAFALTSMADLLPRTPRDGANNDDQKDPQKQEIRGRGWFHPQLLSLLVPLSLQSAVKYLLTEGDKWVLSLVATFENMGVYGIVFHLGSLVPRIIFLPIEEATKTIFSKLASGSTATSSSNQPVQEGYRLVMVLLKIMNLIGLLFVCFGANYAHTLVLLLYGDEKARLGVSDALAVYCGYIYLLGLNGIGEAFVHAVGDAAQLMRLNKLMGGFFVLYAFSAFLFMVTLRLGTIGIILANGVNMACRITYCMSFMASYFKEAIVASSKSSRNQNAVSFWRQSLPDRAVVLVFVASFAITATSRLVLLSGELPAASTSLLLRHAVHVAIGIACFVTVLVAMYWKERHVLPQQLKALRQQRQTDETPSKKPHDE</sequence>